<gene>
    <name evidence="1" type="ORF">Clacol_000068</name>
</gene>
<organism evidence="1 2">
    <name type="scientific">Clathrus columnatus</name>
    <dbReference type="NCBI Taxonomy" id="1419009"/>
    <lineage>
        <taxon>Eukaryota</taxon>
        <taxon>Fungi</taxon>
        <taxon>Dikarya</taxon>
        <taxon>Basidiomycota</taxon>
        <taxon>Agaricomycotina</taxon>
        <taxon>Agaricomycetes</taxon>
        <taxon>Phallomycetidae</taxon>
        <taxon>Phallales</taxon>
        <taxon>Clathraceae</taxon>
        <taxon>Clathrus</taxon>
    </lineage>
</organism>
<comment type="caution">
    <text evidence="1">The sequence shown here is derived from an EMBL/GenBank/DDBJ whole genome shotgun (WGS) entry which is preliminary data.</text>
</comment>
<dbReference type="EMBL" id="BPWL01000001">
    <property type="protein sequence ID" value="GJJ05881.1"/>
    <property type="molecule type" value="Genomic_DNA"/>
</dbReference>
<name>A0AAV4ZW58_9AGAM</name>
<reference evidence="1" key="1">
    <citation type="submission" date="2021-10" db="EMBL/GenBank/DDBJ databases">
        <title>De novo Genome Assembly of Clathrus columnatus (Basidiomycota, Fungi) Using Illumina and Nanopore Sequence Data.</title>
        <authorList>
            <person name="Ogiso-Tanaka E."/>
            <person name="Itagaki H."/>
            <person name="Hosoya T."/>
            <person name="Hosaka K."/>
        </authorList>
    </citation>
    <scope>NUCLEOTIDE SEQUENCE</scope>
    <source>
        <strain evidence="1">MO-923</strain>
    </source>
</reference>
<proteinExistence type="predicted"/>
<evidence type="ECO:0000313" key="2">
    <source>
        <dbReference type="Proteomes" id="UP001050691"/>
    </source>
</evidence>
<dbReference type="Proteomes" id="UP001050691">
    <property type="component" value="Unassembled WGS sequence"/>
</dbReference>
<protein>
    <recommendedName>
        <fullName evidence="3">F-box domain-containing protein</fullName>
    </recommendedName>
</protein>
<accession>A0AAV4ZW58</accession>
<evidence type="ECO:0000313" key="1">
    <source>
        <dbReference type="EMBL" id="GJJ05881.1"/>
    </source>
</evidence>
<dbReference type="AlphaFoldDB" id="A0AAV4ZW58"/>
<keyword evidence="2" id="KW-1185">Reference proteome</keyword>
<evidence type="ECO:0008006" key="3">
    <source>
        <dbReference type="Google" id="ProtNLM"/>
    </source>
</evidence>
<sequence>MPYPETSSLHTIWEEIAHLIDSTKDLLSLALTCHTFKELIIPDHLHYRNLFIDIRMTGVRESLERRLGLGRSVRSIKLLNLTETESLPLSNLTIMFAPNVSVTDTDIAFFKRAVSHMPLLKKFFWGDLGGLLPEQVIDIFHTLTTSAPYLEGLNVNLFDLMTTIRDEKQMKSLSIWSLTGLRRVVLRTTRILSPPESPNAIQMILSCPNIEDLYSKATSHPNTFPFYMIQRANWTKLRRLEFQELSLSNGEGSVDISAIITSFFARYSNI</sequence>